<dbReference type="Proteomes" id="UP001277761">
    <property type="component" value="Unassembled WGS sequence"/>
</dbReference>
<evidence type="ECO:0000313" key="3">
    <source>
        <dbReference type="Proteomes" id="UP001277761"/>
    </source>
</evidence>
<evidence type="ECO:0000256" key="1">
    <source>
        <dbReference type="SAM" id="MobiDB-lite"/>
    </source>
</evidence>
<proteinExistence type="predicted"/>
<comment type="caution">
    <text evidence="2">The sequence shown here is derived from an EMBL/GenBank/DDBJ whole genome shotgun (WGS) entry which is preliminary data.</text>
</comment>
<evidence type="ECO:0000313" key="2">
    <source>
        <dbReference type="EMBL" id="MDX8152033.1"/>
    </source>
</evidence>
<feature type="region of interest" description="Disordered" evidence="1">
    <location>
        <begin position="39"/>
        <end position="63"/>
    </location>
</feature>
<reference evidence="2 3" key="1">
    <citation type="submission" date="2023-11" db="EMBL/GenBank/DDBJ databases">
        <authorList>
            <person name="Xu M."/>
            <person name="Jiang T."/>
        </authorList>
    </citation>
    <scope>NUCLEOTIDE SEQUENCE [LARGE SCALE GENOMIC DNA]</scope>
    <source>
        <strain evidence="2 3">SD</strain>
    </source>
</reference>
<name>A0ABU4VJP3_9ACTN</name>
<dbReference type="RefSeq" id="WP_319954188.1">
    <property type="nucleotide sequence ID" value="NZ_JAXAVX010000004.1"/>
</dbReference>
<sequence>MARLSPRQRAWRGRLETVLRVAAPALDLVVGSAERIDRAGRTAGRALSRQRASRSRVRPGGPA</sequence>
<dbReference type="EMBL" id="JAXAVX010000004">
    <property type="protein sequence ID" value="MDX8152033.1"/>
    <property type="molecule type" value="Genomic_DNA"/>
</dbReference>
<keyword evidence="3" id="KW-1185">Reference proteome</keyword>
<protein>
    <submittedName>
        <fullName evidence="2">Uncharacterized protein</fullName>
    </submittedName>
</protein>
<accession>A0ABU4VJP3</accession>
<organism evidence="2 3">
    <name type="scientific">Patulibacter brassicae</name>
    <dbReference type="NCBI Taxonomy" id="1705717"/>
    <lineage>
        <taxon>Bacteria</taxon>
        <taxon>Bacillati</taxon>
        <taxon>Actinomycetota</taxon>
        <taxon>Thermoleophilia</taxon>
        <taxon>Solirubrobacterales</taxon>
        <taxon>Patulibacteraceae</taxon>
        <taxon>Patulibacter</taxon>
    </lineage>
</organism>
<gene>
    <name evidence="2" type="ORF">SK069_10545</name>
</gene>